<dbReference type="OrthoDB" id="43744at2759"/>
<evidence type="ECO:0000256" key="7">
    <source>
        <dbReference type="ARBA" id="ARBA00022801"/>
    </source>
</evidence>
<evidence type="ECO:0000256" key="6">
    <source>
        <dbReference type="ARBA" id="ARBA00022490"/>
    </source>
</evidence>
<evidence type="ECO:0000256" key="8">
    <source>
        <dbReference type="ARBA" id="ARBA00032829"/>
    </source>
</evidence>
<keyword evidence="6" id="KW-0963">Cytoplasm</keyword>
<dbReference type="InterPro" id="IPR001375">
    <property type="entry name" value="Peptidase_S9_cat"/>
</dbReference>
<dbReference type="Pfam" id="PF00326">
    <property type="entry name" value="Peptidase_S9"/>
    <property type="match status" value="1"/>
</dbReference>
<organism evidence="11 12">
    <name type="scientific">Crucibulum laeve</name>
    <dbReference type="NCBI Taxonomy" id="68775"/>
    <lineage>
        <taxon>Eukaryota</taxon>
        <taxon>Fungi</taxon>
        <taxon>Dikarya</taxon>
        <taxon>Basidiomycota</taxon>
        <taxon>Agaricomycotina</taxon>
        <taxon>Agaricomycetes</taxon>
        <taxon>Agaricomycetidae</taxon>
        <taxon>Agaricales</taxon>
        <taxon>Agaricineae</taxon>
        <taxon>Nidulariaceae</taxon>
        <taxon>Crucibulum</taxon>
    </lineage>
</organism>
<evidence type="ECO:0000256" key="3">
    <source>
        <dbReference type="ARBA" id="ARBA00010040"/>
    </source>
</evidence>
<evidence type="ECO:0000259" key="10">
    <source>
        <dbReference type="Pfam" id="PF19283"/>
    </source>
</evidence>
<dbReference type="GO" id="GO:0005737">
    <property type="term" value="C:cytoplasm"/>
    <property type="evidence" value="ECO:0007669"/>
    <property type="project" value="UniProtKB-SubCell"/>
</dbReference>
<dbReference type="EC" id="3.4.19.1" evidence="5"/>
<gene>
    <name evidence="11" type="ORF">BDQ12DRAFT_658081</name>
</gene>
<dbReference type="PANTHER" id="PTHR42776">
    <property type="entry name" value="SERINE PEPTIDASE S9 FAMILY MEMBER"/>
    <property type="match status" value="1"/>
</dbReference>
<evidence type="ECO:0000256" key="2">
    <source>
        <dbReference type="ARBA" id="ARBA00004496"/>
    </source>
</evidence>
<reference evidence="11 12" key="1">
    <citation type="journal article" date="2019" name="Nat. Ecol. Evol.">
        <title>Megaphylogeny resolves global patterns of mushroom evolution.</title>
        <authorList>
            <person name="Varga T."/>
            <person name="Krizsan K."/>
            <person name="Foldi C."/>
            <person name="Dima B."/>
            <person name="Sanchez-Garcia M."/>
            <person name="Sanchez-Ramirez S."/>
            <person name="Szollosi G.J."/>
            <person name="Szarkandi J.G."/>
            <person name="Papp V."/>
            <person name="Albert L."/>
            <person name="Andreopoulos W."/>
            <person name="Angelini C."/>
            <person name="Antonin V."/>
            <person name="Barry K.W."/>
            <person name="Bougher N.L."/>
            <person name="Buchanan P."/>
            <person name="Buyck B."/>
            <person name="Bense V."/>
            <person name="Catcheside P."/>
            <person name="Chovatia M."/>
            <person name="Cooper J."/>
            <person name="Damon W."/>
            <person name="Desjardin D."/>
            <person name="Finy P."/>
            <person name="Geml J."/>
            <person name="Haridas S."/>
            <person name="Hughes K."/>
            <person name="Justo A."/>
            <person name="Karasinski D."/>
            <person name="Kautmanova I."/>
            <person name="Kiss B."/>
            <person name="Kocsube S."/>
            <person name="Kotiranta H."/>
            <person name="LaButti K.M."/>
            <person name="Lechner B.E."/>
            <person name="Liimatainen K."/>
            <person name="Lipzen A."/>
            <person name="Lukacs Z."/>
            <person name="Mihaltcheva S."/>
            <person name="Morgado L.N."/>
            <person name="Niskanen T."/>
            <person name="Noordeloos M.E."/>
            <person name="Ohm R.A."/>
            <person name="Ortiz-Santana B."/>
            <person name="Ovrebo C."/>
            <person name="Racz N."/>
            <person name="Riley R."/>
            <person name="Savchenko A."/>
            <person name="Shiryaev A."/>
            <person name="Soop K."/>
            <person name="Spirin V."/>
            <person name="Szebenyi C."/>
            <person name="Tomsovsky M."/>
            <person name="Tulloss R.E."/>
            <person name="Uehling J."/>
            <person name="Grigoriev I.V."/>
            <person name="Vagvolgyi C."/>
            <person name="Papp T."/>
            <person name="Martin F.M."/>
            <person name="Miettinen O."/>
            <person name="Hibbett D.S."/>
            <person name="Nagy L.G."/>
        </authorList>
    </citation>
    <scope>NUCLEOTIDE SEQUENCE [LARGE SCALE GENOMIC DNA]</scope>
    <source>
        <strain evidence="11 12">CBS 166.37</strain>
    </source>
</reference>
<dbReference type="AlphaFoldDB" id="A0A5C3LJI4"/>
<dbReference type="GO" id="GO:0004252">
    <property type="term" value="F:serine-type endopeptidase activity"/>
    <property type="evidence" value="ECO:0007669"/>
    <property type="project" value="TreeGrafter"/>
</dbReference>
<dbReference type="GO" id="GO:0008242">
    <property type="term" value="F:omega peptidase activity"/>
    <property type="evidence" value="ECO:0007669"/>
    <property type="project" value="UniProtKB-EC"/>
</dbReference>
<comment type="similarity">
    <text evidence="3">Belongs to the peptidase S9C family.</text>
</comment>
<sequence>MYTELAEIPVPASGQFITSDVIEVTYSVRDHVRNAKRTMSKTIVLSDSSSTSSHLHDISDIVLSVLSPSRKKRAILREIKSDSQSKRIVEIWDYDRVENSMDVTEKHGAFYADEYFASLAFSKSESSIIYTAEEKVEDSGDPYARFRFRPVLGEGLAGKKRPTTFLYSWSTTPDNESDSKPQLLSIKPNNVNVLFGQAIFSPNSDNILYATGYEYTSDGRFLGIKGCYNRPFGIWQVLLESASKAKPDTLEMKTKKITPSHLSCRSPRVYIRTSGKFTLLWLASPSGGAHISGASLYSLDIPQDDELGFKVSNNGKDPLVNTVRDPQAGEFPGLYPVYNFVTTPVTSFGNSATPSIILHSIWGSRSTILSVSTDSGSVRDLTPNDNIPEKIFSWGLLATDGKSRILCQRSTTDVPYEIVLGELDDNGGVSWRVIDRPSLSDQVQTALSYLTTRIIQVPGRGPTETIIIQCSASSISSEIPPCITVPHGGPHGTTTTAFSASTVALVLAGYTVSLPNYRGSPGFGEDALQALIGQCGNLDVNDCIESVRHLINLGIAQEGPGKLFIMGGSHGGFLTAHLIGQFPDMFSAAVMRNPVISAGEISTTDIPDWYFSEFGLNYSISSSKSEVFRDNVHPTRAPLITPEVFVKLHQVSPMAHVEAVRVPVLLLIGGVDQRVSPTQGKDYYHALKGLRVVGKGDAKVEMLIFDSDSHPLDSVEASKVGFEAGVDWFEENVKRASS</sequence>
<evidence type="ECO:0000256" key="4">
    <source>
        <dbReference type="ARBA" id="ARBA00011881"/>
    </source>
</evidence>
<evidence type="ECO:0000259" key="9">
    <source>
        <dbReference type="Pfam" id="PF00326"/>
    </source>
</evidence>
<evidence type="ECO:0000256" key="1">
    <source>
        <dbReference type="ARBA" id="ARBA00000721"/>
    </source>
</evidence>
<comment type="subcellular location">
    <subcellularLocation>
        <location evidence="2">Cytoplasm</location>
    </subcellularLocation>
</comment>
<dbReference type="Gene3D" id="3.40.50.1820">
    <property type="entry name" value="alpha/beta hydrolase"/>
    <property type="match status" value="1"/>
</dbReference>
<dbReference type="GO" id="GO:0006508">
    <property type="term" value="P:proteolysis"/>
    <property type="evidence" value="ECO:0007669"/>
    <property type="project" value="InterPro"/>
</dbReference>
<accession>A0A5C3LJI4</accession>
<evidence type="ECO:0000256" key="5">
    <source>
        <dbReference type="ARBA" id="ARBA00012917"/>
    </source>
</evidence>
<dbReference type="SUPFAM" id="SSF53474">
    <property type="entry name" value="alpha/beta-Hydrolases"/>
    <property type="match status" value="1"/>
</dbReference>
<protein>
    <recommendedName>
        <fullName evidence="5">acylaminoacyl-peptidase</fullName>
        <ecNumber evidence="5">3.4.19.1</ecNumber>
    </recommendedName>
    <alternativeName>
        <fullName evidence="8">Dipeptidyl-peptidase V</fullName>
    </alternativeName>
</protein>
<dbReference type="InterPro" id="IPR045550">
    <property type="entry name" value="AARE_N"/>
</dbReference>
<evidence type="ECO:0000313" key="11">
    <source>
        <dbReference type="EMBL" id="TFK33329.1"/>
    </source>
</evidence>
<keyword evidence="12" id="KW-1185">Reference proteome</keyword>
<evidence type="ECO:0000313" key="12">
    <source>
        <dbReference type="Proteomes" id="UP000308652"/>
    </source>
</evidence>
<dbReference type="EMBL" id="ML213650">
    <property type="protein sequence ID" value="TFK33329.1"/>
    <property type="molecule type" value="Genomic_DNA"/>
</dbReference>
<feature type="domain" description="Acylamino-acid-releasing enzyme N-terminal" evidence="10">
    <location>
        <begin position="22"/>
        <end position="425"/>
    </location>
</feature>
<dbReference type="Proteomes" id="UP000308652">
    <property type="component" value="Unassembled WGS sequence"/>
</dbReference>
<dbReference type="PANTHER" id="PTHR42776:SF4">
    <property type="entry name" value="ACYLAMINO-ACID-RELEASING ENZYME"/>
    <property type="match status" value="1"/>
</dbReference>
<comment type="catalytic activity">
    <reaction evidence="1">
        <text>Cleavage of an N-acetyl or N-formyl amino acid from the N-terminus of a polypeptide.</text>
        <dbReference type="EC" id="3.4.19.1"/>
    </reaction>
</comment>
<feature type="domain" description="Peptidase S9 prolyl oligopeptidase catalytic" evidence="9">
    <location>
        <begin position="498"/>
        <end position="734"/>
    </location>
</feature>
<name>A0A5C3LJI4_9AGAR</name>
<keyword evidence="7 11" id="KW-0378">Hydrolase</keyword>
<dbReference type="Pfam" id="PF19283">
    <property type="entry name" value="APEH_N"/>
    <property type="match status" value="1"/>
</dbReference>
<dbReference type="STRING" id="68775.A0A5C3LJI4"/>
<dbReference type="InterPro" id="IPR029058">
    <property type="entry name" value="AB_hydrolase_fold"/>
</dbReference>
<proteinExistence type="inferred from homology"/>
<comment type="subunit">
    <text evidence="4">Homotetramer.</text>
</comment>